<dbReference type="PROSITE" id="PS50294">
    <property type="entry name" value="WD_REPEATS_REGION"/>
    <property type="match status" value="2"/>
</dbReference>
<evidence type="ECO:0000256" key="3">
    <source>
        <dbReference type="ARBA" id="ARBA00022737"/>
    </source>
</evidence>
<evidence type="ECO:0000256" key="6">
    <source>
        <dbReference type="PROSITE-ProRule" id="PRU00221"/>
    </source>
</evidence>
<evidence type="ECO:0000313" key="9">
    <source>
        <dbReference type="Proteomes" id="UP000694520"/>
    </source>
</evidence>
<evidence type="ECO:0000256" key="7">
    <source>
        <dbReference type="RuleBase" id="RU280818"/>
    </source>
</evidence>
<dbReference type="PANTHER" id="PTHR10856:SF10">
    <property type="entry name" value="CORONIN-1C"/>
    <property type="match status" value="1"/>
</dbReference>
<dbReference type="InterPro" id="IPR019775">
    <property type="entry name" value="WD40_repeat_CS"/>
</dbReference>
<dbReference type="Pfam" id="PF00400">
    <property type="entry name" value="WD40"/>
    <property type="match status" value="3"/>
</dbReference>
<feature type="repeat" description="WD" evidence="6">
    <location>
        <begin position="148"/>
        <end position="189"/>
    </location>
</feature>
<dbReference type="Ensembl" id="ENSBGRT00000018584.1">
    <property type="protein sequence ID" value="ENSBGRP00000016079.1"/>
    <property type="gene ID" value="ENSBGRG00000009932.1"/>
</dbReference>
<comment type="similarity">
    <text evidence="1 7">Belongs to the WD repeat coronin family.</text>
</comment>
<dbReference type="GeneTree" id="ENSGT00940000156488"/>
<dbReference type="SMART" id="SM01167">
    <property type="entry name" value="DUF1900"/>
    <property type="match status" value="1"/>
</dbReference>
<dbReference type="FunFam" id="2.130.10.10:FF:000502">
    <property type="entry name" value="Coronin"/>
    <property type="match status" value="1"/>
</dbReference>
<dbReference type="GO" id="GO:0001755">
    <property type="term" value="P:neural crest cell migration"/>
    <property type="evidence" value="ECO:0007669"/>
    <property type="project" value="TreeGrafter"/>
</dbReference>
<accession>A0A8B9XA53</accession>
<keyword evidence="2 6" id="KW-0853">WD repeat</keyword>
<dbReference type="GO" id="GO:0051015">
    <property type="term" value="F:actin filament binding"/>
    <property type="evidence" value="ECO:0007669"/>
    <property type="project" value="TreeGrafter"/>
</dbReference>
<dbReference type="InterPro" id="IPR036322">
    <property type="entry name" value="WD40_repeat_dom_sf"/>
</dbReference>
<dbReference type="Pfam" id="PF16300">
    <property type="entry name" value="WD40_4"/>
    <property type="match status" value="1"/>
</dbReference>
<dbReference type="AlphaFoldDB" id="A0A8B9XA53"/>
<dbReference type="InterPro" id="IPR015943">
    <property type="entry name" value="WD40/YVTN_repeat-like_dom_sf"/>
</dbReference>
<proteinExistence type="inferred from homology"/>
<dbReference type="PANTHER" id="PTHR10856">
    <property type="entry name" value="CORONIN"/>
    <property type="match status" value="1"/>
</dbReference>
<dbReference type="SMART" id="SM00320">
    <property type="entry name" value="WD40"/>
    <property type="match status" value="3"/>
</dbReference>
<sequence length="477" mass="52738">MNIIIGRVLRVQGRGNKGKIDLRKHTDSVALMIPNRYVSLSFQTGRIDKSYPTVCGHTGPVLDIDWCPHNDQVIASGSEDCTVMVWQIPENGLTLSLTEPVVILEGHSKRVGIVAWHPTARNVLLSAGCDNAIIIWNVGTGEALINLDDMHSDMIYNVSWNRNGSLICTASKDKKVRVIDPRKQEIVAEKEKAHEGARPMRAIFLADGNVFTTGFSRMSERQLALWNPKNMEEPIALHEMDTSNGVLLPFYDPDTSIIYLCGKGDSSIRYFEITDESPYVHYLNTFSSKEPQRGMGYMPKRGLDVNKCEIARFFKLHERKCEPIIMTVPRKSDLFQDDLYPDTAGPEAALEAEEWFEGKNADPLLISLKDGYIPGKNRDLKVVKKNILDSKPTANKKCDLISIPKKTADAASGVRTAWPGGVGCPGLVLPEAPASPGPLQVLSPPGRQGSAVITGAICRNYLDHMAFMGLILLVLFL</sequence>
<name>A0A8B9XA53_BOSMU</name>
<keyword evidence="3 7" id="KW-0677">Repeat</keyword>
<evidence type="ECO:0000256" key="4">
    <source>
        <dbReference type="ARBA" id="ARBA00023054"/>
    </source>
</evidence>
<evidence type="ECO:0000256" key="1">
    <source>
        <dbReference type="ARBA" id="ARBA00009482"/>
    </source>
</evidence>
<evidence type="ECO:0000256" key="2">
    <source>
        <dbReference type="ARBA" id="ARBA00022574"/>
    </source>
</evidence>
<dbReference type="PROSITE" id="PS00678">
    <property type="entry name" value="WD_REPEATS_1"/>
    <property type="match status" value="1"/>
</dbReference>
<feature type="repeat" description="WD" evidence="6">
    <location>
        <begin position="54"/>
        <end position="96"/>
    </location>
</feature>
<feature type="repeat" description="WD" evidence="6">
    <location>
        <begin position="104"/>
        <end position="146"/>
    </location>
</feature>
<dbReference type="Gene3D" id="2.130.10.10">
    <property type="entry name" value="YVTN repeat-like/Quinoprotein amine dehydrogenase"/>
    <property type="match status" value="1"/>
</dbReference>
<dbReference type="Proteomes" id="UP000694520">
    <property type="component" value="Chromosome 16"/>
</dbReference>
<keyword evidence="4" id="KW-0175">Coiled coil</keyword>
<organism evidence="8 9">
    <name type="scientific">Bos mutus grunniens</name>
    <name type="common">Wild yak</name>
    <name type="synonym">Bos grunniens</name>
    <dbReference type="NCBI Taxonomy" id="30521"/>
    <lineage>
        <taxon>Eukaryota</taxon>
        <taxon>Metazoa</taxon>
        <taxon>Chordata</taxon>
        <taxon>Craniata</taxon>
        <taxon>Vertebrata</taxon>
        <taxon>Euteleostomi</taxon>
        <taxon>Mammalia</taxon>
        <taxon>Eutheria</taxon>
        <taxon>Laurasiatheria</taxon>
        <taxon>Artiodactyla</taxon>
        <taxon>Ruminantia</taxon>
        <taxon>Pecora</taxon>
        <taxon>Bovidae</taxon>
        <taxon>Bovinae</taxon>
        <taxon>Bos</taxon>
    </lineage>
</organism>
<dbReference type="SUPFAM" id="SSF50978">
    <property type="entry name" value="WD40 repeat-like"/>
    <property type="match status" value="1"/>
</dbReference>
<keyword evidence="5" id="KW-0009">Actin-binding</keyword>
<evidence type="ECO:0000313" key="8">
    <source>
        <dbReference type="Ensembl" id="ENSBGRP00000016079.1"/>
    </source>
</evidence>
<reference evidence="8" key="2">
    <citation type="submission" date="2025-08" db="UniProtKB">
        <authorList>
            <consortium name="Ensembl"/>
        </authorList>
    </citation>
    <scope>IDENTIFICATION</scope>
</reference>
<reference evidence="8" key="1">
    <citation type="submission" date="2019-05" db="EMBL/GenBank/DDBJ databases">
        <authorList>
            <person name="Zhang S."/>
            <person name="Liu J."/>
        </authorList>
    </citation>
    <scope>NUCLEOTIDE SEQUENCE [LARGE SCALE GENOMIC DNA]</scope>
</reference>
<dbReference type="GO" id="GO:0007015">
    <property type="term" value="P:actin filament organization"/>
    <property type="evidence" value="ECO:0007669"/>
    <property type="project" value="TreeGrafter"/>
</dbReference>
<dbReference type="InterPro" id="IPR001680">
    <property type="entry name" value="WD40_rpt"/>
</dbReference>
<evidence type="ECO:0000256" key="5">
    <source>
        <dbReference type="ARBA" id="ARBA00023203"/>
    </source>
</evidence>
<dbReference type="InterPro" id="IPR015505">
    <property type="entry name" value="Coronin"/>
</dbReference>
<gene>
    <name evidence="8" type="primary">CORO1C</name>
</gene>
<reference evidence="8" key="3">
    <citation type="submission" date="2025-09" db="UniProtKB">
        <authorList>
            <consortium name="Ensembl"/>
        </authorList>
    </citation>
    <scope>IDENTIFICATION</scope>
</reference>
<protein>
    <recommendedName>
        <fullName evidence="7">Coronin</fullName>
    </recommendedName>
</protein>
<dbReference type="PROSITE" id="PS50082">
    <property type="entry name" value="WD_REPEATS_2"/>
    <property type="match status" value="3"/>
</dbReference>
<keyword evidence="9" id="KW-1185">Reference proteome</keyword>